<comment type="caution">
    <text evidence="1">The sequence shown here is derived from an EMBL/GenBank/DDBJ whole genome shotgun (WGS) entry which is preliminary data.</text>
</comment>
<name>A0ACB7SDF1_HYAAI</name>
<organism evidence="1 2">
    <name type="scientific">Hyalomma asiaticum</name>
    <name type="common">Tick</name>
    <dbReference type="NCBI Taxonomy" id="266040"/>
    <lineage>
        <taxon>Eukaryota</taxon>
        <taxon>Metazoa</taxon>
        <taxon>Ecdysozoa</taxon>
        <taxon>Arthropoda</taxon>
        <taxon>Chelicerata</taxon>
        <taxon>Arachnida</taxon>
        <taxon>Acari</taxon>
        <taxon>Parasitiformes</taxon>
        <taxon>Ixodida</taxon>
        <taxon>Ixodoidea</taxon>
        <taxon>Ixodidae</taxon>
        <taxon>Hyalomminae</taxon>
        <taxon>Hyalomma</taxon>
    </lineage>
</organism>
<protein>
    <submittedName>
        <fullName evidence="1">Uncharacterized protein</fullName>
    </submittedName>
</protein>
<evidence type="ECO:0000313" key="1">
    <source>
        <dbReference type="EMBL" id="KAH6932986.1"/>
    </source>
</evidence>
<dbReference type="EMBL" id="CM023484">
    <property type="protein sequence ID" value="KAH6932986.1"/>
    <property type="molecule type" value="Genomic_DNA"/>
</dbReference>
<keyword evidence="2" id="KW-1185">Reference proteome</keyword>
<evidence type="ECO:0000313" key="2">
    <source>
        <dbReference type="Proteomes" id="UP000821845"/>
    </source>
</evidence>
<proteinExistence type="predicted"/>
<accession>A0ACB7SDF1</accession>
<gene>
    <name evidence="1" type="ORF">HPB50_011242</name>
</gene>
<reference evidence="1" key="1">
    <citation type="submission" date="2020-05" db="EMBL/GenBank/DDBJ databases">
        <title>Large-scale comparative analyses of tick genomes elucidate their genetic diversity and vector capacities.</title>
        <authorList>
            <person name="Jia N."/>
            <person name="Wang J."/>
            <person name="Shi W."/>
            <person name="Du L."/>
            <person name="Sun Y."/>
            <person name="Zhan W."/>
            <person name="Jiang J."/>
            <person name="Wang Q."/>
            <person name="Zhang B."/>
            <person name="Ji P."/>
            <person name="Sakyi L.B."/>
            <person name="Cui X."/>
            <person name="Yuan T."/>
            <person name="Jiang B."/>
            <person name="Yang W."/>
            <person name="Lam T.T.-Y."/>
            <person name="Chang Q."/>
            <person name="Ding S."/>
            <person name="Wang X."/>
            <person name="Zhu J."/>
            <person name="Ruan X."/>
            <person name="Zhao L."/>
            <person name="Wei J."/>
            <person name="Que T."/>
            <person name="Du C."/>
            <person name="Cheng J."/>
            <person name="Dai P."/>
            <person name="Han X."/>
            <person name="Huang E."/>
            <person name="Gao Y."/>
            <person name="Liu J."/>
            <person name="Shao H."/>
            <person name="Ye R."/>
            <person name="Li L."/>
            <person name="Wei W."/>
            <person name="Wang X."/>
            <person name="Wang C."/>
            <person name="Yang T."/>
            <person name="Huo Q."/>
            <person name="Li W."/>
            <person name="Guo W."/>
            <person name="Chen H."/>
            <person name="Zhou L."/>
            <person name="Ni X."/>
            <person name="Tian J."/>
            <person name="Zhou Y."/>
            <person name="Sheng Y."/>
            <person name="Liu T."/>
            <person name="Pan Y."/>
            <person name="Xia L."/>
            <person name="Li J."/>
            <person name="Zhao F."/>
            <person name="Cao W."/>
        </authorList>
    </citation>
    <scope>NUCLEOTIDE SEQUENCE</scope>
    <source>
        <strain evidence="1">Hyas-2018</strain>
    </source>
</reference>
<sequence length="353" mass="39743">MYQTTHSNGGERHVMLCCVWYELQRTRPRAVTGAGSAARVVMALSTPTSVDYSEEDATFWVSFAAQYALLQQRRIRERNIFIEAEKLNAERRSAERRCKRVMAICARLCSRDRRLWSYPRGPSWWETTQPHLSDDDFRGNFRMSRTTFTYVVSVCESMRRVDTNKRQAIPLEKRIAIGIYRLASSAEDRTVANAFGVSRASVNIIFREFCEVVVRHLEPRFVRFPTLHELAEHMRQFAALTGFPQGVGALDGCHIEVCPPKEQACDYYNYKGCSGCLFFVQFKQLLQNRGGRPLPPRAVFGSLIPGNILCVRVVAPAGAATLRDRAAAAAALARILVRACCSMVGVVPGGQHL</sequence>
<dbReference type="Proteomes" id="UP000821845">
    <property type="component" value="Chromosome 4"/>
</dbReference>